<dbReference type="GO" id="GO:0010333">
    <property type="term" value="F:terpene synthase activity"/>
    <property type="evidence" value="ECO:0007669"/>
    <property type="project" value="InterPro"/>
</dbReference>
<dbReference type="PANTHER" id="PTHR31225">
    <property type="entry name" value="OS04G0344100 PROTEIN-RELATED"/>
    <property type="match status" value="1"/>
</dbReference>
<sequence>MRILSTAAFVGLEPELATREGFEWATKECKMMKSGGVIGGLQNDIFSRKHEQKMGNVTSAVECYMKEYRASEEEAVEFLTKEVSIAWKDMAEEYCQKRTTTFPIAFADTMFNVARTVSFLYENADCIINSHLLKDHLTSLFIDPVPL</sequence>
<dbReference type="PANTHER" id="PTHR31225:SF221">
    <property type="entry name" value="(-)-GERMACRENE D SYNTHASE"/>
    <property type="match status" value="1"/>
</dbReference>
<dbReference type="Gene3D" id="1.10.600.10">
    <property type="entry name" value="Farnesyl Diphosphate Synthase"/>
    <property type="match status" value="1"/>
</dbReference>
<reference evidence="5 6" key="1">
    <citation type="submission" date="2024-04" db="EMBL/GenBank/DDBJ databases">
        <authorList>
            <person name="Fracassetti M."/>
        </authorList>
    </citation>
    <scope>NUCLEOTIDE SEQUENCE [LARGE SCALE GENOMIC DNA]</scope>
</reference>
<proteinExistence type="predicted"/>
<evidence type="ECO:0000256" key="3">
    <source>
        <dbReference type="ARBA" id="ARBA00023239"/>
    </source>
</evidence>
<dbReference type="Pfam" id="PF03936">
    <property type="entry name" value="Terpene_synth_C"/>
    <property type="match status" value="1"/>
</dbReference>
<evidence type="ECO:0000259" key="4">
    <source>
        <dbReference type="Pfam" id="PF03936"/>
    </source>
</evidence>
<evidence type="ECO:0000256" key="1">
    <source>
        <dbReference type="ARBA" id="ARBA00001946"/>
    </source>
</evidence>
<evidence type="ECO:0000313" key="5">
    <source>
        <dbReference type="EMBL" id="CAL1385771.1"/>
    </source>
</evidence>
<keyword evidence="3" id="KW-0456">Lyase</keyword>
<evidence type="ECO:0000256" key="2">
    <source>
        <dbReference type="ARBA" id="ARBA00022723"/>
    </source>
</evidence>
<evidence type="ECO:0000313" key="6">
    <source>
        <dbReference type="Proteomes" id="UP001497516"/>
    </source>
</evidence>
<keyword evidence="6" id="KW-1185">Reference proteome</keyword>
<dbReference type="InterPro" id="IPR050148">
    <property type="entry name" value="Terpene_synthase-like"/>
</dbReference>
<name>A0AAV2EII9_9ROSI</name>
<protein>
    <recommendedName>
        <fullName evidence="4">Terpene synthase metal-binding domain-containing protein</fullName>
    </recommendedName>
</protein>
<comment type="cofactor">
    <cofactor evidence="1">
        <name>Mg(2+)</name>
        <dbReference type="ChEBI" id="CHEBI:18420"/>
    </cofactor>
</comment>
<gene>
    <name evidence="5" type="ORF">LTRI10_LOCUS26884</name>
</gene>
<dbReference type="Proteomes" id="UP001497516">
    <property type="component" value="Chromosome 4"/>
</dbReference>
<dbReference type="InterPro" id="IPR005630">
    <property type="entry name" value="Terpene_synthase_metal-bd"/>
</dbReference>
<dbReference type="InterPro" id="IPR008949">
    <property type="entry name" value="Isoprenoid_synthase_dom_sf"/>
</dbReference>
<organism evidence="5 6">
    <name type="scientific">Linum trigynum</name>
    <dbReference type="NCBI Taxonomy" id="586398"/>
    <lineage>
        <taxon>Eukaryota</taxon>
        <taxon>Viridiplantae</taxon>
        <taxon>Streptophyta</taxon>
        <taxon>Embryophyta</taxon>
        <taxon>Tracheophyta</taxon>
        <taxon>Spermatophyta</taxon>
        <taxon>Magnoliopsida</taxon>
        <taxon>eudicotyledons</taxon>
        <taxon>Gunneridae</taxon>
        <taxon>Pentapetalae</taxon>
        <taxon>rosids</taxon>
        <taxon>fabids</taxon>
        <taxon>Malpighiales</taxon>
        <taxon>Linaceae</taxon>
        <taxon>Linum</taxon>
    </lineage>
</organism>
<keyword evidence="2" id="KW-0479">Metal-binding</keyword>
<dbReference type="AlphaFoldDB" id="A0AAV2EII9"/>
<dbReference type="GO" id="GO:0016114">
    <property type="term" value="P:terpenoid biosynthetic process"/>
    <property type="evidence" value="ECO:0007669"/>
    <property type="project" value="InterPro"/>
</dbReference>
<dbReference type="GO" id="GO:0000287">
    <property type="term" value="F:magnesium ion binding"/>
    <property type="evidence" value="ECO:0007669"/>
    <property type="project" value="InterPro"/>
</dbReference>
<feature type="domain" description="Terpene synthase metal-binding" evidence="4">
    <location>
        <begin position="3"/>
        <end position="89"/>
    </location>
</feature>
<dbReference type="EMBL" id="OZ034817">
    <property type="protein sequence ID" value="CAL1385771.1"/>
    <property type="molecule type" value="Genomic_DNA"/>
</dbReference>
<accession>A0AAV2EII9</accession>
<dbReference type="SUPFAM" id="SSF48576">
    <property type="entry name" value="Terpenoid synthases"/>
    <property type="match status" value="1"/>
</dbReference>